<dbReference type="Proteomes" id="UP000663828">
    <property type="component" value="Unassembled WGS sequence"/>
</dbReference>
<name>A0A815SJU0_ADIRI</name>
<protein>
    <submittedName>
        <fullName evidence="9">Uncharacterized protein</fullName>
    </submittedName>
</protein>
<feature type="domain" description="Tectonic-1-3 N-terminal" evidence="8">
    <location>
        <begin position="130"/>
        <end position="217"/>
    </location>
</feature>
<keyword evidence="6" id="KW-0812">Transmembrane</keyword>
<dbReference type="InterPro" id="IPR011677">
    <property type="entry name" value="TCTN1-3_dom"/>
</dbReference>
<dbReference type="InterPro" id="IPR057724">
    <property type="entry name" value="TCTN1-3_N"/>
</dbReference>
<feature type="domain" description="Tectonic-1-3" evidence="7">
    <location>
        <begin position="407"/>
        <end position="587"/>
    </location>
</feature>
<evidence type="ECO:0000256" key="4">
    <source>
        <dbReference type="ARBA" id="ARBA00023180"/>
    </source>
</evidence>
<evidence type="ECO:0000259" key="8">
    <source>
        <dbReference type="Pfam" id="PF25752"/>
    </source>
</evidence>
<keyword evidence="5" id="KW-0175">Coiled coil</keyword>
<dbReference type="GO" id="GO:0060271">
    <property type="term" value="P:cilium assembly"/>
    <property type="evidence" value="ECO:0007669"/>
    <property type="project" value="TreeGrafter"/>
</dbReference>
<dbReference type="EMBL" id="CAJNOR010004292">
    <property type="protein sequence ID" value="CAF1491043.1"/>
    <property type="molecule type" value="Genomic_DNA"/>
</dbReference>
<dbReference type="PANTHER" id="PTHR14611:SF2">
    <property type="entry name" value="TECTONIC"/>
    <property type="match status" value="1"/>
</dbReference>
<feature type="domain" description="Tectonic-1-3" evidence="7">
    <location>
        <begin position="243"/>
        <end position="391"/>
    </location>
</feature>
<dbReference type="Pfam" id="PF14931">
    <property type="entry name" value="IFT20"/>
    <property type="match status" value="1"/>
</dbReference>
<evidence type="ECO:0000259" key="7">
    <source>
        <dbReference type="Pfam" id="PF07773"/>
    </source>
</evidence>
<accession>A0A815SJU0</accession>
<keyword evidence="6" id="KW-1133">Transmembrane helix</keyword>
<organism evidence="9 10">
    <name type="scientific">Adineta ricciae</name>
    <name type="common">Rotifer</name>
    <dbReference type="NCBI Taxonomy" id="249248"/>
    <lineage>
        <taxon>Eukaryota</taxon>
        <taxon>Metazoa</taxon>
        <taxon>Spiralia</taxon>
        <taxon>Gnathifera</taxon>
        <taxon>Rotifera</taxon>
        <taxon>Eurotatoria</taxon>
        <taxon>Bdelloidea</taxon>
        <taxon>Adinetida</taxon>
        <taxon>Adinetidae</taxon>
        <taxon>Adineta</taxon>
    </lineage>
</organism>
<evidence type="ECO:0000256" key="6">
    <source>
        <dbReference type="SAM" id="Phobius"/>
    </source>
</evidence>
<evidence type="ECO:0000256" key="3">
    <source>
        <dbReference type="ARBA" id="ARBA00022794"/>
    </source>
</evidence>
<keyword evidence="3" id="KW-0970">Cilium biogenesis/degradation</keyword>
<keyword evidence="6" id="KW-0472">Membrane</keyword>
<dbReference type="AlphaFoldDB" id="A0A815SJU0"/>
<dbReference type="InterPro" id="IPR040354">
    <property type="entry name" value="TCTN1-3"/>
</dbReference>
<sequence>MVEEALSNFGLFIDSENKIRLIDPEKVTDSAELRDECKDFVDNVLEFKKIVDTLIEKTEQYSKQVESARLRSIGAKNMLKSATKYREFEKQQLQSLIKEKMIELDRLRTEYESLQKTEREQNEKMEQLSLKSGTCDVSCCCDIDCSASDLQVLNCYAQQNQDAQLESIVHTTCFKDLSLYQSNSPYVIRKENGFVCIDQEKSVNYTFYQQQLKDKMDANAFTRAISLDNSVSLSAKTPTSLTEYQAGTSIFKYFPASNVSSTFSLPIGISASAPCSSTRTITYMNDFSSTCTQQVTQQTCTIALNPAVYLTSFSLVTNPTTLKDASVTTISCGTSPTASNWTSPTCTGALQTLNLVIYYTNPTGIQNCNVSYSTIAASSTLQQTFTVKFVRNGTVLSPVSRSGNPGYIQRAAVLAGTANGNTITESEFTIPQSSDSCSSIVQRTVRFGQNTQSTCLLQINASAANCPNINDVTNVLMPINATTLRIAASGSPDSSTISSPWLSVTYCVSETGSTADAVCQQNSIPTWTTGQCYDRVDIQIAYANVGSVSNPQPIIGAVVFHYQRSTVTNTTLLSKSLLLTRTVTFQDVSNLPVTQGDHLPRPNTRLPGDFFYAFFRNQATILNPLSLFVSLLINMMLMFVLM</sequence>
<keyword evidence="2" id="KW-0732">Signal</keyword>
<keyword evidence="4" id="KW-0325">Glycoprotein</keyword>
<evidence type="ECO:0000313" key="10">
    <source>
        <dbReference type="Proteomes" id="UP000663828"/>
    </source>
</evidence>
<comment type="caution">
    <text evidence="9">The sequence shown here is derived from an EMBL/GenBank/DDBJ whole genome shotgun (WGS) entry which is preliminary data.</text>
</comment>
<dbReference type="InterPro" id="IPR028172">
    <property type="entry name" value="FT20"/>
</dbReference>
<feature type="coiled-coil region" evidence="5">
    <location>
        <begin position="90"/>
        <end position="131"/>
    </location>
</feature>
<feature type="transmembrane region" description="Helical" evidence="6">
    <location>
        <begin position="621"/>
        <end position="641"/>
    </location>
</feature>
<dbReference type="GO" id="GO:0035869">
    <property type="term" value="C:ciliary transition zone"/>
    <property type="evidence" value="ECO:0007669"/>
    <property type="project" value="TreeGrafter"/>
</dbReference>
<keyword evidence="10" id="KW-1185">Reference proteome</keyword>
<evidence type="ECO:0000256" key="5">
    <source>
        <dbReference type="SAM" id="Coils"/>
    </source>
</evidence>
<dbReference type="PANTHER" id="PTHR14611">
    <property type="entry name" value="TECTONIC FAMILY MEMBER"/>
    <property type="match status" value="1"/>
</dbReference>
<gene>
    <name evidence="9" type="ORF">XAT740_LOCUS39088</name>
</gene>
<evidence type="ECO:0000256" key="1">
    <source>
        <dbReference type="ARBA" id="ARBA00007633"/>
    </source>
</evidence>
<dbReference type="Pfam" id="PF07773">
    <property type="entry name" value="TCTN_DUF1619"/>
    <property type="match status" value="2"/>
</dbReference>
<reference evidence="9" key="1">
    <citation type="submission" date="2021-02" db="EMBL/GenBank/DDBJ databases">
        <authorList>
            <person name="Nowell W R."/>
        </authorList>
    </citation>
    <scope>NUCLEOTIDE SEQUENCE</scope>
</reference>
<proteinExistence type="inferred from homology"/>
<comment type="similarity">
    <text evidence="1">Belongs to the tectonic family.</text>
</comment>
<evidence type="ECO:0000313" key="9">
    <source>
        <dbReference type="EMBL" id="CAF1491043.1"/>
    </source>
</evidence>
<dbReference type="Pfam" id="PF25752">
    <property type="entry name" value="DUF1619_N"/>
    <property type="match status" value="1"/>
</dbReference>
<evidence type="ECO:0000256" key="2">
    <source>
        <dbReference type="ARBA" id="ARBA00022729"/>
    </source>
</evidence>